<dbReference type="CDD" id="cd15482">
    <property type="entry name" value="Sialidase_non-viral"/>
    <property type="match status" value="1"/>
</dbReference>
<feature type="domain" description="Sialidase" evidence="1">
    <location>
        <begin position="105"/>
        <end position="331"/>
    </location>
</feature>
<dbReference type="SUPFAM" id="SSF50939">
    <property type="entry name" value="Sialidases"/>
    <property type="match status" value="1"/>
</dbReference>
<dbReference type="Gene3D" id="2.120.10.10">
    <property type="match status" value="1"/>
</dbReference>
<dbReference type="AlphaFoldDB" id="A0A7V9AA01"/>
<dbReference type="RefSeq" id="WP_207399041.1">
    <property type="nucleotide sequence ID" value="NZ_JABRWO010000018.1"/>
</dbReference>
<dbReference type="InterPro" id="IPR011040">
    <property type="entry name" value="Sialidase"/>
</dbReference>
<proteinExistence type="predicted"/>
<dbReference type="Proteomes" id="UP000551616">
    <property type="component" value="Unassembled WGS sequence"/>
</dbReference>
<gene>
    <name evidence="2" type="ORF">HOV93_48670</name>
</gene>
<keyword evidence="3" id="KW-1185">Reference proteome</keyword>
<evidence type="ECO:0000313" key="3">
    <source>
        <dbReference type="Proteomes" id="UP000551616"/>
    </source>
</evidence>
<protein>
    <recommendedName>
        <fullName evidence="1">Sialidase domain-containing protein</fullName>
    </recommendedName>
</protein>
<reference evidence="2 3" key="1">
    <citation type="submission" date="2020-05" db="EMBL/GenBank/DDBJ databases">
        <title>Bremerella alba sp. nov., a novel planctomycete isolated from the surface of the macroalga Fucus spiralis.</title>
        <authorList>
            <person name="Godinho O."/>
            <person name="Botelho R."/>
            <person name="Albuquerque L."/>
            <person name="Wiegand S."/>
            <person name="Da Costa M.S."/>
            <person name="Lobo-Da-Cunha A."/>
            <person name="Jogler C."/>
            <person name="Lage O.M."/>
        </authorList>
    </citation>
    <scope>NUCLEOTIDE SEQUENCE [LARGE SCALE GENOMIC DNA]</scope>
    <source>
        <strain evidence="2 3">FF15</strain>
    </source>
</reference>
<comment type="caution">
    <text evidence="2">The sequence shown here is derived from an EMBL/GenBank/DDBJ whole genome shotgun (WGS) entry which is preliminary data.</text>
</comment>
<dbReference type="Pfam" id="PF13088">
    <property type="entry name" value="BNR_2"/>
    <property type="match status" value="1"/>
</dbReference>
<evidence type="ECO:0000313" key="2">
    <source>
        <dbReference type="EMBL" id="MBA2117666.1"/>
    </source>
</evidence>
<sequence>MNHRFLPPILILLFAQITLATGPELVLTQETESGNPRNSEGAFITLNDGRILYVYTRFLGNHSGDGAQGYLASCVSSDYGLTWDENDQPLCPKEGKENDMSVSLLRLQDGRIALFYLVKNSIQDCRARMRVSSDEGKTWSDSIDCMPGEQNYYVVNNDRVIQTQSGRLIMPAAGHMRDGKWHGAADIVCFLSDDAGKTWRKGKESLVGQRENGTRFITQEPGVVELKDGRIMMWIRTDLGVQGVCHSSDEGETFTPIEPWNLRSPRSPASIKRIPKTGDLLAIWNDSPTNQRSPLTSAISKDEGQSWKFLNTLEANPQGWYCYTAIHFTGDHALLSYWDMADKKIETKVLRAPIEWFYSSAK</sequence>
<dbReference type="PANTHER" id="PTHR43752:SF2">
    <property type="entry name" value="BNR_ASP-BOX REPEAT FAMILY PROTEIN"/>
    <property type="match status" value="1"/>
</dbReference>
<dbReference type="InterPro" id="IPR036278">
    <property type="entry name" value="Sialidase_sf"/>
</dbReference>
<accession>A0A7V9AA01</accession>
<organism evidence="2 3">
    <name type="scientific">Bremerella alba</name>
    <dbReference type="NCBI Taxonomy" id="980252"/>
    <lineage>
        <taxon>Bacteria</taxon>
        <taxon>Pseudomonadati</taxon>
        <taxon>Planctomycetota</taxon>
        <taxon>Planctomycetia</taxon>
        <taxon>Pirellulales</taxon>
        <taxon>Pirellulaceae</taxon>
        <taxon>Bremerella</taxon>
    </lineage>
</organism>
<evidence type="ECO:0000259" key="1">
    <source>
        <dbReference type="Pfam" id="PF13088"/>
    </source>
</evidence>
<name>A0A7V9AA01_9BACT</name>
<dbReference type="PANTHER" id="PTHR43752">
    <property type="entry name" value="BNR/ASP-BOX REPEAT FAMILY PROTEIN"/>
    <property type="match status" value="1"/>
</dbReference>
<dbReference type="EMBL" id="JABRWO010000018">
    <property type="protein sequence ID" value="MBA2117666.1"/>
    <property type="molecule type" value="Genomic_DNA"/>
</dbReference>